<gene>
    <name evidence="2" type="ORF">QBC41DRAFT_320515</name>
</gene>
<keyword evidence="1" id="KW-1133">Transmembrane helix</keyword>
<dbReference type="AlphaFoldDB" id="A0AA39ZDQ1"/>
<keyword evidence="1" id="KW-0472">Membrane</keyword>
<proteinExistence type="predicted"/>
<feature type="transmembrane region" description="Helical" evidence="1">
    <location>
        <begin position="30"/>
        <end position="49"/>
    </location>
</feature>
<dbReference type="Proteomes" id="UP001174997">
    <property type="component" value="Unassembled WGS sequence"/>
</dbReference>
<accession>A0AA39ZDQ1</accession>
<evidence type="ECO:0000313" key="2">
    <source>
        <dbReference type="EMBL" id="KAK0669041.1"/>
    </source>
</evidence>
<evidence type="ECO:0000313" key="3">
    <source>
        <dbReference type="Proteomes" id="UP001174997"/>
    </source>
</evidence>
<sequence>MSKGGTFSGTGAGPGHSSGFLGGIRWDFLSYWWIGLASIASFLLLSRVLERSFGNGFSGVACCLHSFTVWPLNP</sequence>
<reference evidence="2" key="1">
    <citation type="submission" date="2023-06" db="EMBL/GenBank/DDBJ databases">
        <title>Genome-scale phylogeny and comparative genomics of the fungal order Sordariales.</title>
        <authorList>
            <consortium name="Lawrence Berkeley National Laboratory"/>
            <person name="Hensen N."/>
            <person name="Bonometti L."/>
            <person name="Westerberg I."/>
            <person name="Brannstrom I.O."/>
            <person name="Guillou S."/>
            <person name="Cros-Aarteil S."/>
            <person name="Calhoun S."/>
            <person name="Haridas S."/>
            <person name="Kuo A."/>
            <person name="Mondo S."/>
            <person name="Pangilinan J."/>
            <person name="Riley R."/>
            <person name="Labutti K."/>
            <person name="Andreopoulos B."/>
            <person name="Lipzen A."/>
            <person name="Chen C."/>
            <person name="Yanf M."/>
            <person name="Daum C."/>
            <person name="Ng V."/>
            <person name="Clum A."/>
            <person name="Steindorff A."/>
            <person name="Ohm R."/>
            <person name="Martin F."/>
            <person name="Silar P."/>
            <person name="Natvig D."/>
            <person name="Lalanne C."/>
            <person name="Gautier V."/>
            <person name="Ament-Velasquez S.L."/>
            <person name="Kruys A."/>
            <person name="Hutchinson M.I."/>
            <person name="Powell A.J."/>
            <person name="Barry K."/>
            <person name="Miller A.N."/>
            <person name="Grigoriev I.V."/>
            <person name="Debuchy R."/>
            <person name="Gladieux P."/>
            <person name="Thoren M.H."/>
            <person name="Johannesson H."/>
        </authorList>
    </citation>
    <scope>NUCLEOTIDE SEQUENCE</scope>
    <source>
        <strain evidence="2">CBS 307.81</strain>
    </source>
</reference>
<keyword evidence="3" id="KW-1185">Reference proteome</keyword>
<name>A0AA39ZDQ1_9PEZI</name>
<protein>
    <submittedName>
        <fullName evidence="2">Uncharacterized protein</fullName>
    </submittedName>
</protein>
<evidence type="ECO:0000256" key="1">
    <source>
        <dbReference type="SAM" id="Phobius"/>
    </source>
</evidence>
<keyword evidence="1" id="KW-0812">Transmembrane</keyword>
<dbReference type="EMBL" id="JAULSY010000047">
    <property type="protein sequence ID" value="KAK0669041.1"/>
    <property type="molecule type" value="Genomic_DNA"/>
</dbReference>
<comment type="caution">
    <text evidence="2">The sequence shown here is derived from an EMBL/GenBank/DDBJ whole genome shotgun (WGS) entry which is preliminary data.</text>
</comment>
<organism evidence="2 3">
    <name type="scientific">Cercophora samala</name>
    <dbReference type="NCBI Taxonomy" id="330535"/>
    <lineage>
        <taxon>Eukaryota</taxon>
        <taxon>Fungi</taxon>
        <taxon>Dikarya</taxon>
        <taxon>Ascomycota</taxon>
        <taxon>Pezizomycotina</taxon>
        <taxon>Sordariomycetes</taxon>
        <taxon>Sordariomycetidae</taxon>
        <taxon>Sordariales</taxon>
        <taxon>Lasiosphaeriaceae</taxon>
        <taxon>Cercophora</taxon>
    </lineage>
</organism>